<dbReference type="eggNOG" id="ENOG5032XEX">
    <property type="taxonomic scope" value="Bacteria"/>
</dbReference>
<feature type="chain" id="PRO_5004554925" description="Porin domain-containing protein" evidence="1">
    <location>
        <begin position="23"/>
        <end position="237"/>
    </location>
</feature>
<feature type="signal peptide" evidence="1">
    <location>
        <begin position="1"/>
        <end position="22"/>
    </location>
</feature>
<dbReference type="AlphaFoldDB" id="S9QEH0"/>
<dbReference type="SUPFAM" id="SSF56935">
    <property type="entry name" value="Porins"/>
    <property type="match status" value="1"/>
</dbReference>
<evidence type="ECO:0000313" key="3">
    <source>
        <dbReference type="EMBL" id="EPX79836.1"/>
    </source>
</evidence>
<dbReference type="Proteomes" id="UP000015351">
    <property type="component" value="Unassembled WGS sequence"/>
</dbReference>
<dbReference type="OrthoDB" id="7686946at2"/>
<dbReference type="EMBL" id="AONI01000009">
    <property type="protein sequence ID" value="EPX79836.1"/>
    <property type="molecule type" value="Genomic_DNA"/>
</dbReference>
<dbReference type="RefSeq" id="WP_021099742.1">
    <property type="nucleotide sequence ID" value="NZ_KE557306.1"/>
</dbReference>
<evidence type="ECO:0000259" key="2">
    <source>
        <dbReference type="Pfam" id="PF13609"/>
    </source>
</evidence>
<sequence>MKSSIHALAALALCASIQPSVAFELTGGSVDLSYSAFTDETDVSKLALQGSVEAAFTRNFGAQLDLSYHDFNLVNDSGTNVTLHALYHVNEVASLGLFYGRDSDGTTDIDFYGIEGGYEFADFDAEMYLATGDEAGISGNILGISGRYGLNEQTGLGGSIDRVDFDGGVDVTRIGLKVDHDLTETFNLNAEVGTLRASASGVSDSEAFVGIGAQFKFGAERGATFGKRGLLDLLPGL</sequence>
<comment type="caution">
    <text evidence="3">The sequence shown here is derived from an EMBL/GenBank/DDBJ whole genome shotgun (WGS) entry which is preliminary data.</text>
</comment>
<organism evidence="3 4">
    <name type="scientific">Litoreibacter arenae DSM 19593</name>
    <dbReference type="NCBI Taxonomy" id="1123360"/>
    <lineage>
        <taxon>Bacteria</taxon>
        <taxon>Pseudomonadati</taxon>
        <taxon>Pseudomonadota</taxon>
        <taxon>Alphaproteobacteria</taxon>
        <taxon>Rhodobacterales</taxon>
        <taxon>Roseobacteraceae</taxon>
        <taxon>Litoreibacter</taxon>
    </lineage>
</organism>
<evidence type="ECO:0000256" key="1">
    <source>
        <dbReference type="SAM" id="SignalP"/>
    </source>
</evidence>
<keyword evidence="1" id="KW-0732">Signal</keyword>
<accession>S9QEH0</accession>
<proteinExistence type="predicted"/>
<name>S9QEH0_9RHOB</name>
<reference evidence="4" key="1">
    <citation type="journal article" date="2013" name="Stand. Genomic Sci.">
        <title>Genome sequence of the Litoreibacter arenae type strain (DSM 19593(T)), a member of the Roseobacter clade isolated from sea sand.</title>
        <authorList>
            <person name="Riedel T."/>
            <person name="Fiebig A."/>
            <person name="Petersen J."/>
            <person name="Gronow S."/>
            <person name="Kyrpides N.C."/>
            <person name="Goker M."/>
            <person name="Klenk H.P."/>
        </authorList>
    </citation>
    <scope>NUCLEOTIDE SEQUENCE [LARGE SCALE GENOMIC DNA]</scope>
    <source>
        <strain evidence="4">DSM 19593</strain>
    </source>
</reference>
<protein>
    <recommendedName>
        <fullName evidence="2">Porin domain-containing protein</fullName>
    </recommendedName>
</protein>
<keyword evidence="4" id="KW-1185">Reference proteome</keyword>
<dbReference type="Gene3D" id="2.40.160.10">
    <property type="entry name" value="Porin"/>
    <property type="match status" value="1"/>
</dbReference>
<dbReference type="STRING" id="1123360.thalar_01172"/>
<dbReference type="HOGENOM" id="CLU_102139_0_0_5"/>
<dbReference type="GO" id="GO:0015288">
    <property type="term" value="F:porin activity"/>
    <property type="evidence" value="ECO:0007669"/>
    <property type="project" value="InterPro"/>
</dbReference>
<evidence type="ECO:0000313" key="4">
    <source>
        <dbReference type="Proteomes" id="UP000015351"/>
    </source>
</evidence>
<dbReference type="GO" id="GO:0016020">
    <property type="term" value="C:membrane"/>
    <property type="evidence" value="ECO:0007669"/>
    <property type="project" value="InterPro"/>
</dbReference>
<dbReference type="InterPro" id="IPR033900">
    <property type="entry name" value="Gram_neg_porin_domain"/>
</dbReference>
<dbReference type="Pfam" id="PF13609">
    <property type="entry name" value="Porin_4"/>
    <property type="match status" value="1"/>
</dbReference>
<dbReference type="InterPro" id="IPR023614">
    <property type="entry name" value="Porin_dom_sf"/>
</dbReference>
<feature type="domain" description="Porin" evidence="2">
    <location>
        <begin position="74"/>
        <end position="198"/>
    </location>
</feature>
<gene>
    <name evidence="3" type="ORF">thalar_01172</name>
</gene>